<evidence type="ECO:0000256" key="1">
    <source>
        <dbReference type="SAM" id="Phobius"/>
    </source>
</evidence>
<dbReference type="Pfam" id="PF13548">
    <property type="entry name" value="DUF4126"/>
    <property type="match status" value="1"/>
</dbReference>
<feature type="transmembrane region" description="Helical" evidence="1">
    <location>
        <begin position="6"/>
        <end position="35"/>
    </location>
</feature>
<keyword evidence="1" id="KW-0472">Membrane</keyword>
<feature type="transmembrane region" description="Helical" evidence="1">
    <location>
        <begin position="150"/>
        <end position="177"/>
    </location>
</feature>
<accession>A0A5J6PYF1</accession>
<dbReference type="OrthoDB" id="288613at2"/>
<dbReference type="EMBL" id="CP031700">
    <property type="protein sequence ID" value="QEY27216.1"/>
    <property type="molecule type" value="Genomic_DNA"/>
</dbReference>
<dbReference type="InterPro" id="IPR025196">
    <property type="entry name" value="DUF4126"/>
</dbReference>
<evidence type="ECO:0000313" key="4">
    <source>
        <dbReference type="Proteomes" id="UP000325713"/>
    </source>
</evidence>
<evidence type="ECO:0000313" key="3">
    <source>
        <dbReference type="EMBL" id="QEY27216.1"/>
    </source>
</evidence>
<dbReference type="KEGG" id="nzl:D0T92_09625"/>
<feature type="transmembrane region" description="Helical" evidence="1">
    <location>
        <begin position="47"/>
        <end position="70"/>
    </location>
</feature>
<protein>
    <submittedName>
        <fullName evidence="3">DUF4126 domain-containing protein</fullName>
    </submittedName>
</protein>
<gene>
    <name evidence="3" type="ORF">D0T92_09625</name>
</gene>
<dbReference type="RefSeq" id="WP_151052341.1">
    <property type="nucleotide sequence ID" value="NZ_CP031700.1"/>
</dbReference>
<keyword evidence="1" id="KW-0812">Transmembrane</keyword>
<organism evidence="3 4">
    <name type="scientific">Neisseria zalophi</name>
    <dbReference type="NCBI Taxonomy" id="640030"/>
    <lineage>
        <taxon>Bacteria</taxon>
        <taxon>Pseudomonadati</taxon>
        <taxon>Pseudomonadota</taxon>
        <taxon>Betaproteobacteria</taxon>
        <taxon>Neisseriales</taxon>
        <taxon>Neisseriaceae</taxon>
        <taxon>Neisseria</taxon>
    </lineage>
</organism>
<dbReference type="Proteomes" id="UP000325713">
    <property type="component" value="Chromosome"/>
</dbReference>
<feature type="domain" description="DUF4126" evidence="2">
    <location>
        <begin position="9"/>
        <end position="178"/>
    </location>
</feature>
<dbReference type="AlphaFoldDB" id="A0A5J6PYF1"/>
<keyword evidence="4" id="KW-1185">Reference proteome</keyword>
<reference evidence="3 4" key="1">
    <citation type="submission" date="2018-08" db="EMBL/GenBank/DDBJ databases">
        <title>Neisseria zalophi ATCC BAA-2455 complete genome.</title>
        <authorList>
            <person name="Veseli I.A."/>
            <person name="Buttler R."/>
            <person name="Mascarenhas dos Santos A.C."/>
            <person name="Pombert J.-F."/>
        </authorList>
    </citation>
    <scope>NUCLEOTIDE SEQUENCE [LARGE SCALE GENOMIC DNA]</scope>
    <source>
        <strain evidence="3 4">ATCC BAA-2455</strain>
    </source>
</reference>
<evidence type="ECO:0000259" key="2">
    <source>
        <dbReference type="Pfam" id="PF13548"/>
    </source>
</evidence>
<sequence>MNFDTVISIALGIGLAASSGFRVFLPLFALSMAAYSGMWPLNENWQWLGSGHALMILGIAAITEALGYLIPFVDNLLDTIAVPLAAVAGTAVMASTAADLSPAVTWTLAVIAGGGAAATVKSTNAVTRVVGTTTTGGLANPIFSILETGVAVVMSVLSIFVPVLAALLLMLLALWFYRRYARLRRKRLQDGV</sequence>
<name>A0A5J6PYF1_9NEIS</name>
<keyword evidence="1" id="KW-1133">Transmembrane helix</keyword>
<proteinExistence type="predicted"/>